<name>A0A937RKP5_9ACTN</name>
<comment type="caution">
    <text evidence="2">The sequence shown here is derived from an EMBL/GenBank/DDBJ whole genome shotgun (WGS) entry which is preliminary data.</text>
</comment>
<sequence length="63" mass="6284">MGEHPGHVDQHPGLDARVGDAAGELLGAGKLTCPGERSSHVGQYPDPGVRFGDPAGEPLGVGG</sequence>
<dbReference type="AlphaFoldDB" id="A0A937RKP5"/>
<protein>
    <submittedName>
        <fullName evidence="2">Uncharacterized protein</fullName>
    </submittedName>
</protein>
<dbReference type="EMBL" id="JAEACQ010000293">
    <property type="protein sequence ID" value="MBL7632052.1"/>
    <property type="molecule type" value="Genomic_DNA"/>
</dbReference>
<proteinExistence type="predicted"/>
<accession>A0A937RKP5</accession>
<feature type="compositionally biased region" description="Basic and acidic residues" evidence="1">
    <location>
        <begin position="1"/>
        <end position="18"/>
    </location>
</feature>
<keyword evidence="3" id="KW-1185">Reference proteome</keyword>
<evidence type="ECO:0000313" key="3">
    <source>
        <dbReference type="Proteomes" id="UP000604475"/>
    </source>
</evidence>
<gene>
    <name evidence="2" type="ORF">I7412_33840</name>
</gene>
<dbReference type="RefSeq" id="WP_203007290.1">
    <property type="nucleotide sequence ID" value="NZ_JADWYU010000147.1"/>
</dbReference>
<dbReference type="Proteomes" id="UP000604475">
    <property type="component" value="Unassembled WGS sequence"/>
</dbReference>
<organism evidence="2 3">
    <name type="scientific">Frankia nepalensis</name>
    <dbReference type="NCBI Taxonomy" id="1836974"/>
    <lineage>
        <taxon>Bacteria</taxon>
        <taxon>Bacillati</taxon>
        <taxon>Actinomycetota</taxon>
        <taxon>Actinomycetes</taxon>
        <taxon>Frankiales</taxon>
        <taxon>Frankiaceae</taxon>
        <taxon>Frankia</taxon>
    </lineage>
</organism>
<reference evidence="2" key="1">
    <citation type="submission" date="2020-12" db="EMBL/GenBank/DDBJ databases">
        <title>Genomic characterization of non-nitrogen-fixing Frankia strains.</title>
        <authorList>
            <person name="Carlos-Shanley C."/>
            <person name="Guerra T."/>
            <person name="Hahn D."/>
        </authorList>
    </citation>
    <scope>NUCLEOTIDE SEQUENCE</scope>
    <source>
        <strain evidence="2">CN6</strain>
    </source>
</reference>
<evidence type="ECO:0000256" key="1">
    <source>
        <dbReference type="SAM" id="MobiDB-lite"/>
    </source>
</evidence>
<evidence type="ECO:0000313" key="2">
    <source>
        <dbReference type="EMBL" id="MBL7632052.1"/>
    </source>
</evidence>
<feature type="region of interest" description="Disordered" evidence="1">
    <location>
        <begin position="1"/>
        <end position="63"/>
    </location>
</feature>